<evidence type="ECO:0000313" key="2">
    <source>
        <dbReference type="EMBL" id="QGP74694.1"/>
    </source>
</evidence>
<evidence type="ECO:0000256" key="1">
    <source>
        <dbReference type="SAM" id="SignalP"/>
    </source>
</evidence>
<keyword evidence="1" id="KW-0732">Signal</keyword>
<feature type="chain" id="PRO_5024949893" evidence="1">
    <location>
        <begin position="20"/>
        <end position="133"/>
    </location>
</feature>
<dbReference type="EMBL" id="MN067892">
    <property type="protein sequence ID" value="QGP74694.1"/>
    <property type="molecule type" value="mRNA"/>
</dbReference>
<sequence>MKLQTSLVIMCVLCTICYTAPWNLEDLNLENAMDEENDDFEKNRRMVNGDSSRSNSEGFSSVLERRNLIAAIAAAQSQQALNKLMAQMMNQMMNQMTNSQRQRIRQQMSQMAANSAADQAKKISEIAKNFGFN</sequence>
<accession>A0A650AWB1</accession>
<reference evidence="2" key="1">
    <citation type="submission" date="2019-06" db="EMBL/GenBank/DDBJ databases">
        <authorList>
            <person name="Yang X."/>
        </authorList>
    </citation>
    <scope>NUCLEOTIDE SEQUENCE</scope>
</reference>
<dbReference type="AlphaFoldDB" id="A0A650AWB1"/>
<organism evidence="2">
    <name type="scientific">Pinctada fucata</name>
    <name type="common">Akoya pearl oyster</name>
    <name type="synonym">Pinctada imbricata fucata</name>
    <dbReference type="NCBI Taxonomy" id="50426"/>
    <lineage>
        <taxon>Eukaryota</taxon>
        <taxon>Metazoa</taxon>
        <taxon>Spiralia</taxon>
        <taxon>Lophotrochozoa</taxon>
        <taxon>Mollusca</taxon>
        <taxon>Bivalvia</taxon>
        <taxon>Autobranchia</taxon>
        <taxon>Pteriomorphia</taxon>
        <taxon>Pterioida</taxon>
        <taxon>Pterioidea</taxon>
        <taxon>Pteriidae</taxon>
        <taxon>Pinctada</taxon>
    </lineage>
</organism>
<feature type="signal peptide" evidence="1">
    <location>
        <begin position="1"/>
        <end position="19"/>
    </location>
</feature>
<name>A0A650AWB1_PINFU</name>
<protein>
    <submittedName>
        <fullName evidence="2">Matrix protein X</fullName>
    </submittedName>
</protein>
<proteinExistence type="evidence at transcript level"/>